<keyword evidence="3" id="KW-0731">Sigma factor</keyword>
<dbReference type="SUPFAM" id="SSF88946">
    <property type="entry name" value="Sigma2 domain of RNA polymerase sigma factors"/>
    <property type="match status" value="1"/>
</dbReference>
<dbReference type="InterPro" id="IPR036388">
    <property type="entry name" value="WH-like_DNA-bd_sf"/>
</dbReference>
<comment type="similarity">
    <text evidence="1">Belongs to the sigma-70 factor family. ECF subfamily.</text>
</comment>
<dbReference type="PANTHER" id="PTHR43133:SF46">
    <property type="entry name" value="RNA POLYMERASE SIGMA-70 FACTOR ECF SUBFAMILY"/>
    <property type="match status" value="1"/>
</dbReference>
<organism evidence="7 8">
    <name type="scientific">Hymenobacter bucti</name>
    <dbReference type="NCBI Taxonomy" id="1844114"/>
    <lineage>
        <taxon>Bacteria</taxon>
        <taxon>Pseudomonadati</taxon>
        <taxon>Bacteroidota</taxon>
        <taxon>Cytophagia</taxon>
        <taxon>Cytophagales</taxon>
        <taxon>Hymenobacteraceae</taxon>
        <taxon>Hymenobacter</taxon>
    </lineage>
</organism>
<keyword evidence="8" id="KW-1185">Reference proteome</keyword>
<gene>
    <name evidence="7" type="ORF">ACFSDX_03400</name>
</gene>
<dbReference type="RefSeq" id="WP_382311772.1">
    <property type="nucleotide sequence ID" value="NZ_JBHUFD010000001.1"/>
</dbReference>
<dbReference type="InterPro" id="IPR013325">
    <property type="entry name" value="RNA_pol_sigma_r2"/>
</dbReference>
<dbReference type="NCBIfam" id="TIGR02937">
    <property type="entry name" value="sigma70-ECF"/>
    <property type="match status" value="1"/>
</dbReference>
<dbReference type="Gene3D" id="1.10.1740.10">
    <property type="match status" value="1"/>
</dbReference>
<protein>
    <submittedName>
        <fullName evidence="7">Sigma-70 family RNA polymerase sigma factor</fullName>
    </submittedName>
</protein>
<evidence type="ECO:0000313" key="8">
    <source>
        <dbReference type="Proteomes" id="UP001597197"/>
    </source>
</evidence>
<reference evidence="8" key="1">
    <citation type="journal article" date="2019" name="Int. J. Syst. Evol. Microbiol.">
        <title>The Global Catalogue of Microorganisms (GCM) 10K type strain sequencing project: providing services to taxonomists for standard genome sequencing and annotation.</title>
        <authorList>
            <consortium name="The Broad Institute Genomics Platform"/>
            <consortium name="The Broad Institute Genome Sequencing Center for Infectious Disease"/>
            <person name="Wu L."/>
            <person name="Ma J."/>
        </authorList>
    </citation>
    <scope>NUCLEOTIDE SEQUENCE [LARGE SCALE GENOMIC DNA]</scope>
    <source>
        <strain evidence="8">CGMCC 1.15795</strain>
    </source>
</reference>
<dbReference type="InterPro" id="IPR013324">
    <property type="entry name" value="RNA_pol_sigma_r3/r4-like"/>
</dbReference>
<accession>A0ABW4QQ10</accession>
<sequence>MAVIDSETAQLTALALGQRAAFEALYHRYKQPVFANIRKMVPDPDAAEDLLQETFIALWENRTALDPAKGAGGWLFVVSYNKAASYLKKKLREAAILELETDLAELAVADELADEELYTSQLALVEEAVRHLPARKQAVFRLCRFEGKSAEEVAAATGISVASVKDYLKQSTRFIREYIHLGHSPTQALAVAGLLVLLELP</sequence>
<dbReference type="SUPFAM" id="SSF88659">
    <property type="entry name" value="Sigma3 and sigma4 domains of RNA polymerase sigma factors"/>
    <property type="match status" value="1"/>
</dbReference>
<dbReference type="Gene3D" id="1.10.10.10">
    <property type="entry name" value="Winged helix-like DNA-binding domain superfamily/Winged helix DNA-binding domain"/>
    <property type="match status" value="1"/>
</dbReference>
<keyword evidence="2" id="KW-0805">Transcription regulation</keyword>
<dbReference type="Proteomes" id="UP001597197">
    <property type="component" value="Unassembled WGS sequence"/>
</dbReference>
<evidence type="ECO:0000256" key="1">
    <source>
        <dbReference type="ARBA" id="ARBA00010641"/>
    </source>
</evidence>
<dbReference type="InterPro" id="IPR013249">
    <property type="entry name" value="RNA_pol_sigma70_r4_t2"/>
</dbReference>
<evidence type="ECO:0000256" key="2">
    <source>
        <dbReference type="ARBA" id="ARBA00023015"/>
    </source>
</evidence>
<dbReference type="InterPro" id="IPR039425">
    <property type="entry name" value="RNA_pol_sigma-70-like"/>
</dbReference>
<dbReference type="Pfam" id="PF08281">
    <property type="entry name" value="Sigma70_r4_2"/>
    <property type="match status" value="1"/>
</dbReference>
<keyword evidence="4" id="KW-0804">Transcription</keyword>
<dbReference type="PANTHER" id="PTHR43133">
    <property type="entry name" value="RNA POLYMERASE ECF-TYPE SIGMA FACTO"/>
    <property type="match status" value="1"/>
</dbReference>
<dbReference type="EMBL" id="JBHUFD010000001">
    <property type="protein sequence ID" value="MFD1871455.1"/>
    <property type="molecule type" value="Genomic_DNA"/>
</dbReference>
<dbReference type="InterPro" id="IPR014284">
    <property type="entry name" value="RNA_pol_sigma-70_dom"/>
</dbReference>
<dbReference type="InterPro" id="IPR007627">
    <property type="entry name" value="RNA_pol_sigma70_r2"/>
</dbReference>
<evidence type="ECO:0000259" key="5">
    <source>
        <dbReference type="Pfam" id="PF04542"/>
    </source>
</evidence>
<dbReference type="Pfam" id="PF04542">
    <property type="entry name" value="Sigma70_r2"/>
    <property type="match status" value="1"/>
</dbReference>
<feature type="domain" description="RNA polymerase sigma factor 70 region 4 type 2" evidence="6">
    <location>
        <begin position="124"/>
        <end position="170"/>
    </location>
</feature>
<evidence type="ECO:0000313" key="7">
    <source>
        <dbReference type="EMBL" id="MFD1871455.1"/>
    </source>
</evidence>
<feature type="domain" description="RNA polymerase sigma-70 region 2" evidence="5">
    <location>
        <begin position="25"/>
        <end position="91"/>
    </location>
</feature>
<proteinExistence type="inferred from homology"/>
<evidence type="ECO:0000256" key="4">
    <source>
        <dbReference type="ARBA" id="ARBA00023163"/>
    </source>
</evidence>
<comment type="caution">
    <text evidence="7">The sequence shown here is derived from an EMBL/GenBank/DDBJ whole genome shotgun (WGS) entry which is preliminary data.</text>
</comment>
<evidence type="ECO:0000259" key="6">
    <source>
        <dbReference type="Pfam" id="PF08281"/>
    </source>
</evidence>
<evidence type="ECO:0000256" key="3">
    <source>
        <dbReference type="ARBA" id="ARBA00023082"/>
    </source>
</evidence>
<name>A0ABW4QQ10_9BACT</name>